<dbReference type="OrthoDB" id="2113341at2759"/>
<dbReference type="GO" id="GO:0042744">
    <property type="term" value="P:hydrogen peroxide catabolic process"/>
    <property type="evidence" value="ECO:0007669"/>
    <property type="project" value="UniProtKB-KW"/>
</dbReference>
<evidence type="ECO:0000313" key="16">
    <source>
        <dbReference type="EMBL" id="PNR55744.1"/>
    </source>
</evidence>
<dbReference type="Gramene" id="Pp3c4_23370V3.2">
    <property type="protein sequence ID" value="Pp3c4_23370V3.2"/>
    <property type="gene ID" value="Pp3c4_23370"/>
</dbReference>
<keyword evidence="14" id="KW-0964">Secreted</keyword>
<proteinExistence type="inferred from homology"/>
<dbReference type="InterPro" id="IPR000823">
    <property type="entry name" value="Peroxidase_pln"/>
</dbReference>
<dbReference type="PRINTS" id="PR00461">
    <property type="entry name" value="PLPEROXIDASE"/>
</dbReference>
<reference evidence="16 18" key="2">
    <citation type="journal article" date="2018" name="Plant J.">
        <title>The Physcomitrella patens chromosome-scale assembly reveals moss genome structure and evolution.</title>
        <authorList>
            <person name="Lang D."/>
            <person name="Ullrich K.K."/>
            <person name="Murat F."/>
            <person name="Fuchs J."/>
            <person name="Jenkins J."/>
            <person name="Haas F.B."/>
            <person name="Piednoel M."/>
            <person name="Gundlach H."/>
            <person name="Van Bel M."/>
            <person name="Meyberg R."/>
            <person name="Vives C."/>
            <person name="Morata J."/>
            <person name="Symeonidi A."/>
            <person name="Hiss M."/>
            <person name="Muchero W."/>
            <person name="Kamisugi Y."/>
            <person name="Saleh O."/>
            <person name="Blanc G."/>
            <person name="Decker E.L."/>
            <person name="van Gessel N."/>
            <person name="Grimwood J."/>
            <person name="Hayes R.D."/>
            <person name="Graham S.W."/>
            <person name="Gunter L.E."/>
            <person name="McDaniel S.F."/>
            <person name="Hoernstein S.N.W."/>
            <person name="Larsson A."/>
            <person name="Li F.W."/>
            <person name="Perroud P.F."/>
            <person name="Phillips J."/>
            <person name="Ranjan P."/>
            <person name="Rokshar D.S."/>
            <person name="Rothfels C.J."/>
            <person name="Schneider L."/>
            <person name="Shu S."/>
            <person name="Stevenson D.W."/>
            <person name="Thummler F."/>
            <person name="Tillich M."/>
            <person name="Villarreal Aguilar J.C."/>
            <person name="Widiez T."/>
            <person name="Wong G.K."/>
            <person name="Wymore A."/>
            <person name="Zhang Y."/>
            <person name="Zimmer A.D."/>
            <person name="Quatrano R.S."/>
            <person name="Mayer K.F.X."/>
            <person name="Goodstein D."/>
            <person name="Casacuberta J.M."/>
            <person name="Vandepoele K."/>
            <person name="Reski R."/>
            <person name="Cuming A.C."/>
            <person name="Tuskan G.A."/>
            <person name="Maumus F."/>
            <person name="Salse J."/>
            <person name="Schmutz J."/>
            <person name="Rensing S.A."/>
        </authorList>
    </citation>
    <scope>NUCLEOTIDE SEQUENCE [LARGE SCALE GENOMIC DNA]</scope>
    <source>
        <strain evidence="17 18">cv. Gransden 2004</strain>
    </source>
</reference>
<keyword evidence="6 14" id="KW-0560">Oxidoreductase</keyword>
<keyword evidence="5 11" id="KW-0479">Metal-binding</keyword>
<dbReference type="Gramene" id="Pp3c4_23370V3.1">
    <property type="protein sequence ID" value="Pp3c4_23370V3.1"/>
    <property type="gene ID" value="Pp3c4_23370"/>
</dbReference>
<dbReference type="EMBL" id="ABEU02000004">
    <property type="protein sequence ID" value="PNR55744.1"/>
    <property type="molecule type" value="Genomic_DNA"/>
</dbReference>
<dbReference type="FunFam" id="1.10.520.10:FF:000009">
    <property type="entry name" value="Peroxidase"/>
    <property type="match status" value="1"/>
</dbReference>
<dbReference type="PANTHER" id="PTHR31388:SF5">
    <property type="entry name" value="PEROXIDASE"/>
    <property type="match status" value="1"/>
</dbReference>
<dbReference type="SUPFAM" id="SSF48113">
    <property type="entry name" value="Heme-dependent peroxidases"/>
    <property type="match status" value="1"/>
</dbReference>
<feature type="disulfide bond" evidence="13">
    <location>
        <begin position="209"/>
        <end position="241"/>
    </location>
</feature>
<evidence type="ECO:0000256" key="5">
    <source>
        <dbReference type="ARBA" id="ARBA00022723"/>
    </source>
</evidence>
<evidence type="ECO:0000256" key="2">
    <source>
        <dbReference type="ARBA" id="ARBA00006873"/>
    </source>
</evidence>
<reference evidence="17" key="3">
    <citation type="submission" date="2020-12" db="UniProtKB">
        <authorList>
            <consortium name="EnsemblPlants"/>
        </authorList>
    </citation>
    <scope>IDENTIFICATION</scope>
</reference>
<evidence type="ECO:0000256" key="12">
    <source>
        <dbReference type="PIRSR" id="PIRSR600823-4"/>
    </source>
</evidence>
<evidence type="ECO:0000256" key="3">
    <source>
        <dbReference type="ARBA" id="ARBA00022559"/>
    </source>
</evidence>
<dbReference type="Gene3D" id="1.10.420.10">
    <property type="entry name" value="Peroxidase, domain 2"/>
    <property type="match status" value="1"/>
</dbReference>
<dbReference type="FunFam" id="1.10.420.10:FF:000001">
    <property type="entry name" value="Peroxidase"/>
    <property type="match status" value="1"/>
</dbReference>
<dbReference type="InterPro" id="IPR019793">
    <property type="entry name" value="Peroxidases_heam-ligand_BS"/>
</dbReference>
<keyword evidence="8 13" id="KW-1015">Disulfide bond</keyword>
<keyword evidence="18" id="KW-1185">Reference proteome</keyword>
<protein>
    <recommendedName>
        <fullName evidence="14">Peroxidase</fullName>
        <ecNumber evidence="14">1.11.1.7</ecNumber>
    </recommendedName>
</protein>
<comment type="cofactor">
    <cofactor evidence="11 14">
        <name>heme b</name>
        <dbReference type="ChEBI" id="CHEBI:60344"/>
    </cofactor>
    <text evidence="11 14">Binds 1 heme b (iron(II)-protoporphyrin IX) group per subunit.</text>
</comment>
<dbReference type="EnsemblPlants" id="Pp3c4_23370V3.1">
    <property type="protein sequence ID" value="Pp3c4_23370V3.1"/>
    <property type="gene ID" value="Pp3c4_23370"/>
</dbReference>
<dbReference type="Proteomes" id="UP000006727">
    <property type="component" value="Chromosome 4"/>
</dbReference>
<feature type="binding site" evidence="11">
    <location>
        <position position="262"/>
    </location>
    <ligand>
        <name>Ca(2+)</name>
        <dbReference type="ChEBI" id="CHEBI:29108"/>
        <label>2</label>
    </ligand>
</feature>
<feature type="disulfide bond" evidence="13">
    <location>
        <begin position="77"/>
        <end position="82"/>
    </location>
</feature>
<keyword evidence="7 11" id="KW-0408">Iron</keyword>
<accession>A0A2K1KPM1</accession>
<sequence>MHSGDRMRCLTRCSIFKAVAAMMLVVVVKICAAELDVAYYDFRCPDALAIVQGGVHAAMQRDARAPASLLRLHFHDCFVNGCDGSNLLDDRPGFVGEKTAAPNLNSARGFEIIDEIKQQLEDACPKTVSCADIVAAAARDAVFLSGGPFWDVELGRRDALTTSSQAAVNSIPSPRFNVPQLIKSFNAVGLDKKDVVALSGSHTIGIARCASFQARLYNQGNSGRPDSSLEKHYLAELQNRCPQSGDGNQTAFLDPCTPTTFDNQYYKDLQAGRGLLFSDEVLETTSGTTLKLVELYATDQTAFFTDFVSSMLKMASIHVKADSEGEIRRNCRIPNSVNAKGGT</sequence>
<evidence type="ECO:0000256" key="1">
    <source>
        <dbReference type="ARBA" id="ARBA00000189"/>
    </source>
</evidence>
<feature type="binding site" description="axial binding residue" evidence="11">
    <location>
        <position position="202"/>
    </location>
    <ligand>
        <name>heme b</name>
        <dbReference type="ChEBI" id="CHEBI:60344"/>
    </ligand>
    <ligandPart>
        <name>Fe</name>
        <dbReference type="ChEBI" id="CHEBI:18248"/>
    </ligandPart>
</feature>
<dbReference type="EnsemblPlants" id="Pp3c4_23370V3.2">
    <property type="protein sequence ID" value="Pp3c4_23370V3.2"/>
    <property type="gene ID" value="Pp3c4_23370"/>
</dbReference>
<reference evidence="16 18" key="1">
    <citation type="journal article" date="2008" name="Science">
        <title>The Physcomitrella genome reveals evolutionary insights into the conquest of land by plants.</title>
        <authorList>
            <person name="Rensing S."/>
            <person name="Lang D."/>
            <person name="Zimmer A."/>
            <person name="Terry A."/>
            <person name="Salamov A."/>
            <person name="Shapiro H."/>
            <person name="Nishiyama T."/>
            <person name="Perroud P.-F."/>
            <person name="Lindquist E."/>
            <person name="Kamisugi Y."/>
            <person name="Tanahashi T."/>
            <person name="Sakakibara K."/>
            <person name="Fujita T."/>
            <person name="Oishi K."/>
            <person name="Shin-I T."/>
            <person name="Kuroki Y."/>
            <person name="Toyoda A."/>
            <person name="Suzuki Y."/>
            <person name="Hashimoto A."/>
            <person name="Yamaguchi K."/>
            <person name="Sugano A."/>
            <person name="Kohara Y."/>
            <person name="Fujiyama A."/>
            <person name="Anterola A."/>
            <person name="Aoki S."/>
            <person name="Ashton N."/>
            <person name="Barbazuk W.B."/>
            <person name="Barker E."/>
            <person name="Bennetzen J."/>
            <person name="Bezanilla M."/>
            <person name="Blankenship R."/>
            <person name="Cho S.H."/>
            <person name="Dutcher S."/>
            <person name="Estelle M."/>
            <person name="Fawcett J.A."/>
            <person name="Gundlach H."/>
            <person name="Hanada K."/>
            <person name="Heyl A."/>
            <person name="Hicks K.A."/>
            <person name="Hugh J."/>
            <person name="Lohr M."/>
            <person name="Mayer K."/>
            <person name="Melkozernov A."/>
            <person name="Murata T."/>
            <person name="Nelson D."/>
            <person name="Pils B."/>
            <person name="Prigge M."/>
            <person name="Reiss B."/>
            <person name="Renner T."/>
            <person name="Rombauts S."/>
            <person name="Rushton P."/>
            <person name="Sanderfoot A."/>
            <person name="Schween G."/>
            <person name="Shiu S.-H."/>
            <person name="Stueber K."/>
            <person name="Theodoulou F.L."/>
            <person name="Tu H."/>
            <person name="Van de Peer Y."/>
            <person name="Verrier P.J."/>
            <person name="Waters E."/>
            <person name="Wood A."/>
            <person name="Yang L."/>
            <person name="Cove D."/>
            <person name="Cuming A."/>
            <person name="Hasebe M."/>
            <person name="Lucas S."/>
            <person name="Mishler D.B."/>
            <person name="Reski R."/>
            <person name="Grigoriev I."/>
            <person name="Quatrano R.S."/>
            <person name="Boore J.L."/>
        </authorList>
    </citation>
    <scope>NUCLEOTIDE SEQUENCE [LARGE SCALE GENOMIC DNA]</scope>
    <source>
        <strain evidence="17 18">cv. Gransden 2004</strain>
    </source>
</reference>
<comment type="function">
    <text evidence="14">Removal of H(2)O(2), oxidation of toxic reductants, biosynthesis and degradation of lignin, suberization, auxin catabolism, response to environmental stresses such as wounding, pathogen attack and oxidative stress.</text>
</comment>
<dbReference type="PANTHER" id="PTHR31388">
    <property type="entry name" value="PEROXIDASE 72-RELATED"/>
    <property type="match status" value="1"/>
</dbReference>
<feature type="binding site" evidence="11">
    <location>
        <position position="81"/>
    </location>
    <ligand>
        <name>Ca(2+)</name>
        <dbReference type="ChEBI" id="CHEBI:29108"/>
        <label>1</label>
    </ligand>
</feature>
<evidence type="ECO:0000313" key="18">
    <source>
        <dbReference type="Proteomes" id="UP000006727"/>
    </source>
</evidence>
<evidence type="ECO:0000256" key="7">
    <source>
        <dbReference type="ARBA" id="ARBA00023004"/>
    </source>
</evidence>
<comment type="cofactor">
    <cofactor evidence="11 14">
        <name>Ca(2+)</name>
        <dbReference type="ChEBI" id="CHEBI:29108"/>
    </cofactor>
    <text evidence="11 14">Binds 2 calcium ions per subunit.</text>
</comment>
<dbReference type="CDD" id="cd00693">
    <property type="entry name" value="secretory_peroxidase"/>
    <property type="match status" value="1"/>
</dbReference>
<evidence type="ECO:0000259" key="15">
    <source>
        <dbReference type="PROSITE" id="PS50873"/>
    </source>
</evidence>
<keyword evidence="14" id="KW-0376">Hydrogen peroxide</keyword>
<keyword evidence="4 14" id="KW-0349">Heme</keyword>
<dbReference type="PRINTS" id="PR00458">
    <property type="entry name" value="PEROXIDASE"/>
</dbReference>
<comment type="similarity">
    <text evidence="2">Belongs to the peroxidase family. Ascorbate peroxidase subfamily.</text>
</comment>
<dbReference type="GO" id="GO:0046872">
    <property type="term" value="F:metal ion binding"/>
    <property type="evidence" value="ECO:0007669"/>
    <property type="project" value="UniProtKB-UniRule"/>
</dbReference>
<feature type="binding site" evidence="11">
    <location>
        <position position="97"/>
    </location>
    <ligand>
        <name>Ca(2+)</name>
        <dbReference type="ChEBI" id="CHEBI:29108"/>
        <label>1</label>
    </ligand>
</feature>
<feature type="binding site" evidence="11">
    <location>
        <position position="85"/>
    </location>
    <ligand>
        <name>Ca(2+)</name>
        <dbReference type="ChEBI" id="CHEBI:29108"/>
        <label>1</label>
    </ligand>
</feature>
<feature type="binding site" evidence="11">
    <location>
        <position position="79"/>
    </location>
    <ligand>
        <name>Ca(2+)</name>
        <dbReference type="ChEBI" id="CHEBI:29108"/>
        <label>1</label>
    </ligand>
</feature>
<dbReference type="RefSeq" id="XP_024373283.1">
    <property type="nucleotide sequence ID" value="XM_024517515.2"/>
</dbReference>
<dbReference type="InterPro" id="IPR033905">
    <property type="entry name" value="Secretory_peroxidase"/>
</dbReference>
<feature type="binding site" evidence="10">
    <location>
        <position position="172"/>
    </location>
    <ligand>
        <name>substrate</name>
    </ligand>
</feature>
<dbReference type="GO" id="GO:0004601">
    <property type="term" value="F:peroxidase activity"/>
    <property type="evidence" value="ECO:0000318"/>
    <property type="project" value="GO_Central"/>
</dbReference>
<feature type="site" description="Transition state stabilizer" evidence="12">
    <location>
        <position position="71"/>
    </location>
</feature>
<evidence type="ECO:0000256" key="6">
    <source>
        <dbReference type="ARBA" id="ARBA00023002"/>
    </source>
</evidence>
<feature type="disulfide bond" evidence="13">
    <location>
        <begin position="130"/>
        <end position="331"/>
    </location>
</feature>
<feature type="binding site" evidence="11">
    <location>
        <position position="83"/>
    </location>
    <ligand>
        <name>Ca(2+)</name>
        <dbReference type="ChEBI" id="CHEBI:29108"/>
        <label>1</label>
    </ligand>
</feature>
<dbReference type="GO" id="GO:0020037">
    <property type="term" value="F:heme binding"/>
    <property type="evidence" value="ECO:0007669"/>
    <property type="project" value="UniProtKB-UniRule"/>
</dbReference>
<evidence type="ECO:0000256" key="9">
    <source>
        <dbReference type="PIRSR" id="PIRSR600823-1"/>
    </source>
</evidence>
<dbReference type="GO" id="GO:0009505">
    <property type="term" value="C:plant-type cell wall"/>
    <property type="evidence" value="ECO:0000318"/>
    <property type="project" value="GO_Central"/>
</dbReference>
<evidence type="ECO:0000256" key="13">
    <source>
        <dbReference type="PIRSR" id="PIRSR600823-5"/>
    </source>
</evidence>
<dbReference type="STRING" id="3218.A0A2K1KPM1"/>
<feature type="binding site" evidence="11">
    <location>
        <position position="76"/>
    </location>
    <ligand>
        <name>Ca(2+)</name>
        <dbReference type="ChEBI" id="CHEBI:29108"/>
        <label>1</label>
    </ligand>
</feature>
<dbReference type="PaxDb" id="3218-PP1S60_86V6.1"/>
<feature type="active site" description="Proton acceptor" evidence="9">
    <location>
        <position position="75"/>
    </location>
</feature>
<evidence type="ECO:0000256" key="8">
    <source>
        <dbReference type="ARBA" id="ARBA00023157"/>
    </source>
</evidence>
<evidence type="ECO:0000256" key="4">
    <source>
        <dbReference type="ARBA" id="ARBA00022617"/>
    </source>
</evidence>
<comment type="similarity">
    <text evidence="14">Belongs to the peroxidase family. Classical plant (class III) peroxidase subfamily.</text>
</comment>
<feature type="domain" description="Plant heme peroxidase family profile" evidence="15">
    <location>
        <begin position="34"/>
        <end position="335"/>
    </location>
</feature>
<dbReference type="KEGG" id="ppp:112281233"/>
<dbReference type="InterPro" id="IPR002016">
    <property type="entry name" value="Haem_peroxidase"/>
</dbReference>
<dbReference type="InterPro" id="IPR010255">
    <property type="entry name" value="Haem_peroxidase_sf"/>
</dbReference>
<dbReference type="FunCoup" id="A0A2K1KPM1">
    <property type="interactions" value="157"/>
</dbReference>
<dbReference type="Pfam" id="PF00141">
    <property type="entry name" value="peroxidase"/>
    <property type="match status" value="1"/>
</dbReference>
<evidence type="ECO:0000256" key="14">
    <source>
        <dbReference type="RuleBase" id="RU362060"/>
    </source>
</evidence>
<gene>
    <name evidence="17" type="primary">LOC112281233</name>
    <name evidence="16" type="ORF">PHYPA_006641</name>
</gene>
<keyword evidence="3 14" id="KW-0575">Peroxidase</keyword>
<dbReference type="GO" id="GO:0140825">
    <property type="term" value="F:lactoperoxidase activity"/>
    <property type="evidence" value="ECO:0007669"/>
    <property type="project" value="UniProtKB-EC"/>
</dbReference>
<organism evidence="16">
    <name type="scientific">Physcomitrium patens</name>
    <name type="common">Spreading-leaved earth moss</name>
    <name type="synonym">Physcomitrella patens</name>
    <dbReference type="NCBI Taxonomy" id="3218"/>
    <lineage>
        <taxon>Eukaryota</taxon>
        <taxon>Viridiplantae</taxon>
        <taxon>Streptophyta</taxon>
        <taxon>Embryophyta</taxon>
        <taxon>Bryophyta</taxon>
        <taxon>Bryophytina</taxon>
        <taxon>Bryopsida</taxon>
        <taxon>Funariidae</taxon>
        <taxon>Funariales</taxon>
        <taxon>Funariaceae</taxon>
        <taxon>Physcomitrium</taxon>
    </lineage>
</organism>
<name>A0A2K1KPM1_PHYPA</name>
<comment type="catalytic activity">
    <reaction evidence="1 14">
        <text>2 a phenolic donor + H2O2 = 2 a phenolic radical donor + 2 H2O</text>
        <dbReference type="Rhea" id="RHEA:56136"/>
        <dbReference type="ChEBI" id="CHEBI:15377"/>
        <dbReference type="ChEBI" id="CHEBI:16240"/>
        <dbReference type="ChEBI" id="CHEBI:139520"/>
        <dbReference type="ChEBI" id="CHEBI:139521"/>
        <dbReference type="EC" id="1.11.1.7"/>
    </reaction>
</comment>
<feature type="binding site" evidence="11">
    <location>
        <position position="203"/>
    </location>
    <ligand>
        <name>Ca(2+)</name>
        <dbReference type="ChEBI" id="CHEBI:29108"/>
        <label>2</label>
    </ligand>
</feature>
<dbReference type="PROSITE" id="PS50873">
    <property type="entry name" value="PEROXIDASE_4"/>
    <property type="match status" value="1"/>
</dbReference>
<feature type="binding site" evidence="11">
    <location>
        <position position="254"/>
    </location>
    <ligand>
        <name>Ca(2+)</name>
        <dbReference type="ChEBI" id="CHEBI:29108"/>
        <label>2</label>
    </ligand>
</feature>
<dbReference type="GO" id="GO:0006979">
    <property type="term" value="P:response to oxidative stress"/>
    <property type="evidence" value="ECO:0007669"/>
    <property type="project" value="UniProtKB-UniRule"/>
</dbReference>
<dbReference type="GeneID" id="112281233"/>
<feature type="disulfide bond" evidence="13">
    <location>
        <begin position="44"/>
        <end position="124"/>
    </location>
</feature>
<evidence type="ECO:0000313" key="17">
    <source>
        <dbReference type="EnsemblPlants" id="Pp3c4_23370V3.1"/>
    </source>
</evidence>
<dbReference type="EC" id="1.11.1.7" evidence="14"/>
<keyword evidence="11 14" id="KW-0106">Calcium</keyword>
<comment type="subcellular location">
    <subcellularLocation>
        <location evidence="14">Secreted</location>
    </subcellularLocation>
</comment>
<dbReference type="Gene3D" id="1.10.520.10">
    <property type="match status" value="1"/>
</dbReference>
<dbReference type="PROSITE" id="PS00435">
    <property type="entry name" value="PEROXIDASE_1"/>
    <property type="match status" value="1"/>
</dbReference>
<feature type="binding site" evidence="11">
    <location>
        <position position="257"/>
    </location>
    <ligand>
        <name>Ca(2+)</name>
        <dbReference type="ChEBI" id="CHEBI:29108"/>
        <label>2</label>
    </ligand>
</feature>
<evidence type="ECO:0000256" key="11">
    <source>
        <dbReference type="PIRSR" id="PIRSR600823-3"/>
    </source>
</evidence>
<evidence type="ECO:0000256" key="10">
    <source>
        <dbReference type="PIRSR" id="PIRSR600823-2"/>
    </source>
</evidence>
<dbReference type="GO" id="GO:0005576">
    <property type="term" value="C:extracellular region"/>
    <property type="evidence" value="ECO:0007669"/>
    <property type="project" value="UniProtKB-SubCell"/>
</dbReference>
<dbReference type="AlphaFoldDB" id="A0A2K1KPM1"/>